<keyword evidence="7" id="KW-1185">Reference proteome</keyword>
<evidence type="ECO:0000313" key="7">
    <source>
        <dbReference type="Proteomes" id="UP000669060"/>
    </source>
</evidence>
<dbReference type="InterPro" id="IPR001082">
    <property type="entry name" value="Pilin"/>
</dbReference>
<dbReference type="NCBIfam" id="TIGR02532">
    <property type="entry name" value="IV_pilin_GFxxxE"/>
    <property type="match status" value="1"/>
</dbReference>
<comment type="caution">
    <text evidence="6">The sequence shown here is derived from an EMBL/GenBank/DDBJ whole genome shotgun (WGS) entry which is preliminary data.</text>
</comment>
<evidence type="ECO:0000256" key="1">
    <source>
        <dbReference type="ARBA" id="ARBA00005233"/>
    </source>
</evidence>
<evidence type="ECO:0000256" key="3">
    <source>
        <dbReference type="ARBA" id="ARBA00029638"/>
    </source>
</evidence>
<sequence>MNAYKSMQKGFTLIELMIVVAIIGILAAIAMPLYQDYVARAQATEGLKATSGLQADIAVDTASAGHAAATDTTLANAKALVGKYFAAEGVSVDAESGEISVKFSSGALNGQTLKINPTVETTGQISKWTCSGLTNAAHIPSGCRE</sequence>
<dbReference type="PANTHER" id="PTHR30093">
    <property type="entry name" value="GENERAL SECRETION PATHWAY PROTEIN G"/>
    <property type="match status" value="1"/>
</dbReference>
<accession>A0ABS3TRC3</accession>
<keyword evidence="2" id="KW-0488">Methylation</keyword>
<organism evidence="6 7">
    <name type="scientific">Pseudomonas schmalbachii</name>
    <dbReference type="NCBI Taxonomy" id="2816993"/>
    <lineage>
        <taxon>Bacteria</taxon>
        <taxon>Pseudomonadati</taxon>
        <taxon>Pseudomonadota</taxon>
        <taxon>Gammaproteobacteria</taxon>
        <taxon>Pseudomonadales</taxon>
        <taxon>Pseudomonadaceae</taxon>
        <taxon>Pseudomonas</taxon>
    </lineage>
</organism>
<dbReference type="InterPro" id="IPR045584">
    <property type="entry name" value="Pilin-like"/>
</dbReference>
<dbReference type="Gene3D" id="3.30.700.10">
    <property type="entry name" value="Glycoprotein, Type 4 Pilin"/>
    <property type="match status" value="1"/>
</dbReference>
<keyword evidence="5" id="KW-1133">Transmembrane helix</keyword>
<dbReference type="Pfam" id="PF07963">
    <property type="entry name" value="N_methyl"/>
    <property type="match status" value="1"/>
</dbReference>
<name>A0ABS3TRC3_9PSED</name>
<dbReference type="PANTHER" id="PTHR30093:SF34">
    <property type="entry name" value="PREPILIN PEPTIDASE-DEPENDENT PROTEIN D"/>
    <property type="match status" value="1"/>
</dbReference>
<protein>
    <recommendedName>
        <fullName evidence="3">Pilin</fullName>
    </recommendedName>
</protein>
<dbReference type="Pfam" id="PF00114">
    <property type="entry name" value="Pilin"/>
    <property type="match status" value="1"/>
</dbReference>
<feature type="transmembrane region" description="Helical" evidence="5">
    <location>
        <begin position="12"/>
        <end position="34"/>
    </location>
</feature>
<dbReference type="PROSITE" id="PS00409">
    <property type="entry name" value="PROKAR_NTER_METHYL"/>
    <property type="match status" value="1"/>
</dbReference>
<evidence type="ECO:0000313" key="6">
    <source>
        <dbReference type="EMBL" id="MBO3276211.1"/>
    </source>
</evidence>
<evidence type="ECO:0000256" key="5">
    <source>
        <dbReference type="SAM" id="Phobius"/>
    </source>
</evidence>
<evidence type="ECO:0000256" key="2">
    <source>
        <dbReference type="ARBA" id="ARBA00022481"/>
    </source>
</evidence>
<comment type="similarity">
    <text evidence="1 4">Belongs to the N-Me-Phe pilin family.</text>
</comment>
<dbReference type="SUPFAM" id="SSF54523">
    <property type="entry name" value="Pili subunits"/>
    <property type="match status" value="1"/>
</dbReference>
<dbReference type="InterPro" id="IPR012902">
    <property type="entry name" value="N_methyl_site"/>
</dbReference>
<keyword evidence="4" id="KW-0281">Fimbrium</keyword>
<reference evidence="6 7" key="1">
    <citation type="submission" date="2020-12" db="EMBL/GenBank/DDBJ databases">
        <title>Pseudomonas schmalbachii sp. nov. isolated from millipede gut.</title>
        <authorList>
            <person name="Shelomi M."/>
        </authorList>
    </citation>
    <scope>NUCLEOTIDE SEQUENCE [LARGE SCALE GENOMIC DNA]</scope>
    <source>
        <strain evidence="6 7">Milli4</strain>
    </source>
</reference>
<keyword evidence="5" id="KW-0472">Membrane</keyword>
<dbReference type="EMBL" id="JAELYA010000004">
    <property type="protein sequence ID" value="MBO3276211.1"/>
    <property type="molecule type" value="Genomic_DNA"/>
</dbReference>
<gene>
    <name evidence="6" type="ORF">JFY56_13320</name>
</gene>
<proteinExistence type="inferred from homology"/>
<dbReference type="Proteomes" id="UP000669060">
    <property type="component" value="Unassembled WGS sequence"/>
</dbReference>
<evidence type="ECO:0000256" key="4">
    <source>
        <dbReference type="RuleBase" id="RU000389"/>
    </source>
</evidence>
<keyword evidence="5" id="KW-0812">Transmembrane</keyword>